<sequence>MMEQAVSSSLLWIMFSQISGDTLTLQSLSIYLWRDEAAAATDGWSDHQRCLDQRECLTLSPLMWIKALWQK</sequence>
<gene>
    <name evidence="1" type="ORF">CRENBAI_021770</name>
</gene>
<evidence type="ECO:0008006" key="3">
    <source>
        <dbReference type="Google" id="ProtNLM"/>
    </source>
</evidence>
<dbReference type="Proteomes" id="UP001311232">
    <property type="component" value="Unassembled WGS sequence"/>
</dbReference>
<dbReference type="AlphaFoldDB" id="A0AAV9SPC5"/>
<accession>A0AAV9SPC5</accession>
<comment type="caution">
    <text evidence="1">The sequence shown here is derived from an EMBL/GenBank/DDBJ whole genome shotgun (WGS) entry which is preliminary data.</text>
</comment>
<organism evidence="1 2">
    <name type="scientific">Crenichthys baileyi</name>
    <name type="common">White River springfish</name>
    <dbReference type="NCBI Taxonomy" id="28760"/>
    <lineage>
        <taxon>Eukaryota</taxon>
        <taxon>Metazoa</taxon>
        <taxon>Chordata</taxon>
        <taxon>Craniata</taxon>
        <taxon>Vertebrata</taxon>
        <taxon>Euteleostomi</taxon>
        <taxon>Actinopterygii</taxon>
        <taxon>Neopterygii</taxon>
        <taxon>Teleostei</taxon>
        <taxon>Neoteleostei</taxon>
        <taxon>Acanthomorphata</taxon>
        <taxon>Ovalentaria</taxon>
        <taxon>Atherinomorphae</taxon>
        <taxon>Cyprinodontiformes</taxon>
        <taxon>Goodeidae</taxon>
        <taxon>Crenichthys</taxon>
    </lineage>
</organism>
<protein>
    <recommendedName>
        <fullName evidence="3">Secreted protein</fullName>
    </recommendedName>
</protein>
<keyword evidence="2" id="KW-1185">Reference proteome</keyword>
<evidence type="ECO:0000313" key="1">
    <source>
        <dbReference type="EMBL" id="KAK5622968.1"/>
    </source>
</evidence>
<evidence type="ECO:0000313" key="2">
    <source>
        <dbReference type="Proteomes" id="UP001311232"/>
    </source>
</evidence>
<proteinExistence type="predicted"/>
<name>A0AAV9SPC5_9TELE</name>
<dbReference type="EMBL" id="JAHHUM010000061">
    <property type="protein sequence ID" value="KAK5622968.1"/>
    <property type="molecule type" value="Genomic_DNA"/>
</dbReference>
<reference evidence="1 2" key="1">
    <citation type="submission" date="2021-06" db="EMBL/GenBank/DDBJ databases">
        <authorList>
            <person name="Palmer J.M."/>
        </authorList>
    </citation>
    <scope>NUCLEOTIDE SEQUENCE [LARGE SCALE GENOMIC DNA]</scope>
    <source>
        <strain evidence="1 2">MEX-2019</strain>
        <tissue evidence="1">Muscle</tissue>
    </source>
</reference>